<feature type="region of interest" description="Disordered" evidence="1">
    <location>
        <begin position="24"/>
        <end position="43"/>
    </location>
</feature>
<reference evidence="2 3" key="1">
    <citation type="journal article" date="2010" name="Nature">
        <title>The Ectocarpus genome and the independent evolution of multicellularity in brown algae.</title>
        <authorList>
            <person name="Cock J.M."/>
            <person name="Sterck L."/>
            <person name="Rouze P."/>
            <person name="Scornet D."/>
            <person name="Allen A.E."/>
            <person name="Amoutzias G."/>
            <person name="Anthouard V."/>
            <person name="Artiguenave F."/>
            <person name="Aury J.M."/>
            <person name="Badger J.H."/>
            <person name="Beszteri B."/>
            <person name="Billiau K."/>
            <person name="Bonnet E."/>
            <person name="Bothwell J.H."/>
            <person name="Bowler C."/>
            <person name="Boyen C."/>
            <person name="Brownlee C."/>
            <person name="Carrano C.J."/>
            <person name="Charrier B."/>
            <person name="Cho G.Y."/>
            <person name="Coelho S.M."/>
            <person name="Collen J."/>
            <person name="Corre E."/>
            <person name="Da Silva C."/>
            <person name="Delage L."/>
            <person name="Delaroque N."/>
            <person name="Dittami S.M."/>
            <person name="Doulbeau S."/>
            <person name="Elias M."/>
            <person name="Farnham G."/>
            <person name="Gachon C.M."/>
            <person name="Gschloessl B."/>
            <person name="Heesch S."/>
            <person name="Jabbari K."/>
            <person name="Jubin C."/>
            <person name="Kawai H."/>
            <person name="Kimura K."/>
            <person name="Kloareg B."/>
            <person name="Kupper F.C."/>
            <person name="Lang D."/>
            <person name="Le Bail A."/>
            <person name="Leblanc C."/>
            <person name="Lerouge P."/>
            <person name="Lohr M."/>
            <person name="Lopez P.J."/>
            <person name="Martens C."/>
            <person name="Maumus F."/>
            <person name="Michel G."/>
            <person name="Miranda-Saavedra D."/>
            <person name="Morales J."/>
            <person name="Moreau H."/>
            <person name="Motomura T."/>
            <person name="Nagasato C."/>
            <person name="Napoli C.A."/>
            <person name="Nelson D.R."/>
            <person name="Nyvall-Collen P."/>
            <person name="Peters A.F."/>
            <person name="Pommier C."/>
            <person name="Potin P."/>
            <person name="Poulain J."/>
            <person name="Quesneville H."/>
            <person name="Read B."/>
            <person name="Rensing S.A."/>
            <person name="Ritter A."/>
            <person name="Rousvoal S."/>
            <person name="Samanta M."/>
            <person name="Samson G."/>
            <person name="Schroeder D.C."/>
            <person name="Segurens B."/>
            <person name="Strittmatter M."/>
            <person name="Tonon T."/>
            <person name="Tregear J.W."/>
            <person name="Valentin K."/>
            <person name="von Dassow P."/>
            <person name="Yamagishi T."/>
            <person name="Van de Peer Y."/>
            <person name="Wincker P."/>
        </authorList>
    </citation>
    <scope>NUCLEOTIDE SEQUENCE [LARGE SCALE GENOMIC DNA]</scope>
    <source>
        <strain evidence="3">Ec32 / CCAP1310/4</strain>
    </source>
</reference>
<organism evidence="2 3">
    <name type="scientific">Ectocarpus siliculosus</name>
    <name type="common">Brown alga</name>
    <name type="synonym">Conferva siliculosa</name>
    <dbReference type="NCBI Taxonomy" id="2880"/>
    <lineage>
        <taxon>Eukaryota</taxon>
        <taxon>Sar</taxon>
        <taxon>Stramenopiles</taxon>
        <taxon>Ochrophyta</taxon>
        <taxon>PX clade</taxon>
        <taxon>Phaeophyceae</taxon>
        <taxon>Ectocarpales</taxon>
        <taxon>Ectocarpaceae</taxon>
        <taxon>Ectocarpus</taxon>
    </lineage>
</organism>
<accession>D7G0D9</accession>
<dbReference type="EMBL" id="FN648597">
    <property type="protein sequence ID" value="CBJ26666.1"/>
    <property type="molecule type" value="Genomic_DNA"/>
</dbReference>
<evidence type="ECO:0000256" key="1">
    <source>
        <dbReference type="SAM" id="MobiDB-lite"/>
    </source>
</evidence>
<keyword evidence="3" id="KW-1185">Reference proteome</keyword>
<name>D7G0D9_ECTSI</name>
<evidence type="ECO:0000313" key="3">
    <source>
        <dbReference type="Proteomes" id="UP000002630"/>
    </source>
</evidence>
<protein>
    <submittedName>
        <fullName evidence="2">IPT/TIG domain-containing protein</fullName>
    </submittedName>
</protein>
<dbReference type="EMBL" id="FN649740">
    <property type="protein sequence ID" value="CBJ26666.1"/>
    <property type="molecule type" value="Genomic_DNA"/>
</dbReference>
<proteinExistence type="predicted"/>
<feature type="compositionally biased region" description="Pro residues" evidence="1">
    <location>
        <begin position="24"/>
        <end position="39"/>
    </location>
</feature>
<gene>
    <name evidence="2" type="ORF">Esi_0040_0088</name>
</gene>
<sequence length="345" mass="35270">MADDSYHGAIVVFSPVCYTAAPTPSPSPAPTSVPTPSPTVPSTRPELVEARLAAAVHGVDIVFNPGPWSLGLWCHENICSEGTCSVSDLLESGTVVLVGTGASCSWKDDSTVVVTFGTGYTLAENSTVVLSGDYIAGCATCTQYASGSTLVLGRALPPELSSAQFTDTGAQVTLGVLSTIAPSSSEGCTDGDGTSLTLLAGVVRTEIGAFLTSSAACVVVNYPANPDPPFVDISAPGAVGYCDDLTLEGSATMPSIGSSNVTWEVALAGSDPTVDLSNVSRVLEEASSNKELTVTIPSEHLAVENTFSFVLRVDTVLGGSSEAVVEVYKSSLGLLVSQSRYSVGR</sequence>
<dbReference type="AlphaFoldDB" id="D7G0D9"/>
<dbReference type="Proteomes" id="UP000002630">
    <property type="component" value="Linkage Group LG15"/>
</dbReference>
<evidence type="ECO:0000313" key="2">
    <source>
        <dbReference type="EMBL" id="CBJ26666.1"/>
    </source>
</evidence>
<dbReference type="InParanoid" id="D7G0D9"/>